<dbReference type="Proteomes" id="UP000198597">
    <property type="component" value="Unassembled WGS sequence"/>
</dbReference>
<protein>
    <submittedName>
        <fullName evidence="1">Uncharacterized protein</fullName>
    </submittedName>
</protein>
<dbReference type="AlphaFoldDB" id="A0A1H0LEU8"/>
<dbReference type="STRING" id="94869.SAMN04488529_10175"/>
<proteinExistence type="predicted"/>
<sequence>MSIESDILIISKKNKKVMDKCIVISYFEKDY</sequence>
<reference evidence="1 2" key="1">
    <citation type="submission" date="2016-10" db="EMBL/GenBank/DDBJ databases">
        <authorList>
            <person name="de Groot N.N."/>
        </authorList>
    </citation>
    <scope>NUCLEOTIDE SEQUENCE [LARGE SCALE GENOMIC DNA]</scope>
    <source>
        <strain evidence="1 2">DSM 12272</strain>
    </source>
</reference>
<evidence type="ECO:0000313" key="1">
    <source>
        <dbReference type="EMBL" id="SDO66521.1"/>
    </source>
</evidence>
<gene>
    <name evidence="1" type="ORF">SAMN04488529_10175</name>
</gene>
<organism evidence="1 2">
    <name type="scientific">Clostridium gasigenes</name>
    <dbReference type="NCBI Taxonomy" id="94869"/>
    <lineage>
        <taxon>Bacteria</taxon>
        <taxon>Bacillati</taxon>
        <taxon>Bacillota</taxon>
        <taxon>Clostridia</taxon>
        <taxon>Eubacteriales</taxon>
        <taxon>Clostridiaceae</taxon>
        <taxon>Clostridium</taxon>
    </lineage>
</organism>
<dbReference type="EMBL" id="FNJM01000001">
    <property type="protein sequence ID" value="SDO66521.1"/>
    <property type="molecule type" value="Genomic_DNA"/>
</dbReference>
<accession>A0A1H0LEU8</accession>
<keyword evidence="2" id="KW-1185">Reference proteome</keyword>
<evidence type="ECO:0000313" key="2">
    <source>
        <dbReference type="Proteomes" id="UP000198597"/>
    </source>
</evidence>
<name>A0A1H0LEU8_9CLOT</name>